<protein>
    <submittedName>
        <fullName evidence="2">Uncharacterized protein</fullName>
    </submittedName>
</protein>
<reference evidence="2 3" key="1">
    <citation type="journal article" date="2017" name="Curr. Biol.">
        <title>Genome architecture and evolution of a unichromosomal asexual nematode.</title>
        <authorList>
            <person name="Fradin H."/>
            <person name="Zegar C."/>
            <person name="Gutwein M."/>
            <person name="Lucas J."/>
            <person name="Kovtun M."/>
            <person name="Corcoran D."/>
            <person name="Baugh L.R."/>
            <person name="Kiontke K."/>
            <person name="Gunsalus K."/>
            <person name="Fitch D.H."/>
            <person name="Piano F."/>
        </authorList>
    </citation>
    <scope>NUCLEOTIDE SEQUENCE [LARGE SCALE GENOMIC DNA]</scope>
    <source>
        <strain evidence="2">PF1309</strain>
    </source>
</reference>
<organism evidence="2 3">
    <name type="scientific">Diploscapter pachys</name>
    <dbReference type="NCBI Taxonomy" id="2018661"/>
    <lineage>
        <taxon>Eukaryota</taxon>
        <taxon>Metazoa</taxon>
        <taxon>Ecdysozoa</taxon>
        <taxon>Nematoda</taxon>
        <taxon>Chromadorea</taxon>
        <taxon>Rhabditida</taxon>
        <taxon>Rhabditina</taxon>
        <taxon>Rhabditomorpha</taxon>
        <taxon>Rhabditoidea</taxon>
        <taxon>Rhabditidae</taxon>
        <taxon>Diploscapter</taxon>
    </lineage>
</organism>
<dbReference type="AlphaFoldDB" id="A0A2A2LBJ8"/>
<feature type="chain" id="PRO_5013217344" evidence="1">
    <location>
        <begin position="23"/>
        <end position="118"/>
    </location>
</feature>
<gene>
    <name evidence="2" type="ORF">WR25_12332</name>
</gene>
<comment type="caution">
    <text evidence="2">The sequence shown here is derived from an EMBL/GenBank/DDBJ whole genome shotgun (WGS) entry which is preliminary data.</text>
</comment>
<proteinExistence type="predicted"/>
<dbReference type="Proteomes" id="UP000218231">
    <property type="component" value="Unassembled WGS sequence"/>
</dbReference>
<dbReference type="EMBL" id="LIAE01006960">
    <property type="protein sequence ID" value="PAV83455.1"/>
    <property type="molecule type" value="Genomic_DNA"/>
</dbReference>
<keyword evidence="1" id="KW-0732">Signal</keyword>
<keyword evidence="3" id="KW-1185">Reference proteome</keyword>
<evidence type="ECO:0000313" key="3">
    <source>
        <dbReference type="Proteomes" id="UP000218231"/>
    </source>
</evidence>
<evidence type="ECO:0000313" key="2">
    <source>
        <dbReference type="EMBL" id="PAV83455.1"/>
    </source>
</evidence>
<sequence length="118" mass="13256">MMHLRQFTAALIFLIAVGHSAGKEYGPGYVGIDTNVPDPSTYESSGGGGSQLYTNNYYYNTGYNSYRPGGILGLLSGLFGRNYQYTPTYSYTPYYGYSYNTNSYNYPGYAYRYNYNGK</sequence>
<name>A0A2A2LBJ8_9BILA</name>
<evidence type="ECO:0000256" key="1">
    <source>
        <dbReference type="SAM" id="SignalP"/>
    </source>
</evidence>
<feature type="signal peptide" evidence="1">
    <location>
        <begin position="1"/>
        <end position="22"/>
    </location>
</feature>
<accession>A0A2A2LBJ8</accession>